<evidence type="ECO:0000313" key="1">
    <source>
        <dbReference type="EMBL" id="TYL87038.1"/>
    </source>
</evidence>
<dbReference type="AlphaFoldDB" id="A0A5S4X1X2"/>
<reference evidence="1 2" key="1">
    <citation type="submission" date="2019-08" db="EMBL/GenBank/DDBJ databases">
        <title>Bradyrhizobium hipponensis sp. nov., a rhizobium isolated from a Lupinus angustifolius root nodule in Tunisia.</title>
        <authorList>
            <person name="Off K."/>
            <person name="Rejili M."/>
            <person name="Mars M."/>
            <person name="Brachmann A."/>
            <person name="Marin M."/>
        </authorList>
    </citation>
    <scope>NUCLEOTIDE SEQUENCE [LARGE SCALE GENOMIC DNA]</scope>
    <source>
        <strain evidence="1 2">CTAW11</strain>
    </source>
</reference>
<proteinExistence type="predicted"/>
<gene>
    <name evidence="1" type="ORF">FXB38_05365</name>
</gene>
<accession>A0A5S4X1X2</accession>
<sequence length="62" mass="6610">MKVNWTTSRLFALTAVVLVAAGTTMAISTSRGGPDPMLGPDWQCSRTLLLVTACSRSSVRPE</sequence>
<dbReference type="Proteomes" id="UP000324853">
    <property type="component" value="Unassembled WGS sequence"/>
</dbReference>
<organism evidence="1 2">
    <name type="scientific">Bradyrhizobium cytisi</name>
    <dbReference type="NCBI Taxonomy" id="515489"/>
    <lineage>
        <taxon>Bacteria</taxon>
        <taxon>Pseudomonadati</taxon>
        <taxon>Pseudomonadota</taxon>
        <taxon>Alphaproteobacteria</taxon>
        <taxon>Hyphomicrobiales</taxon>
        <taxon>Nitrobacteraceae</taxon>
        <taxon>Bradyrhizobium</taxon>
    </lineage>
</organism>
<protein>
    <submittedName>
        <fullName evidence="1">Uncharacterized protein</fullName>
    </submittedName>
</protein>
<keyword evidence="2" id="KW-1185">Reference proteome</keyword>
<dbReference type="EMBL" id="VSSR01000010">
    <property type="protein sequence ID" value="TYL87038.1"/>
    <property type="molecule type" value="Genomic_DNA"/>
</dbReference>
<comment type="caution">
    <text evidence="1">The sequence shown here is derived from an EMBL/GenBank/DDBJ whole genome shotgun (WGS) entry which is preliminary data.</text>
</comment>
<evidence type="ECO:0000313" key="2">
    <source>
        <dbReference type="Proteomes" id="UP000324853"/>
    </source>
</evidence>
<name>A0A5S4X1X2_9BRAD</name>
<dbReference type="OrthoDB" id="8255610at2"/>